<evidence type="ECO:0000256" key="1">
    <source>
        <dbReference type="SAM" id="Phobius"/>
    </source>
</evidence>
<feature type="transmembrane region" description="Helical" evidence="1">
    <location>
        <begin position="95"/>
        <end position="117"/>
    </location>
</feature>
<reference evidence="2 3" key="1">
    <citation type="submission" date="2023-07" db="EMBL/GenBank/DDBJ databases">
        <authorList>
            <person name="Girao M."/>
            <person name="Carvalho M.F."/>
        </authorList>
    </citation>
    <scope>NUCLEOTIDE SEQUENCE [LARGE SCALE GENOMIC DNA]</scope>
    <source>
        <strain evidence="2 3">YIM65754</strain>
    </source>
</reference>
<keyword evidence="1" id="KW-0472">Membrane</keyword>
<feature type="transmembrane region" description="Helical" evidence="1">
    <location>
        <begin position="257"/>
        <end position="280"/>
    </location>
</feature>
<dbReference type="EMBL" id="JAUTXY010000006">
    <property type="protein sequence ID" value="MEE2058695.1"/>
    <property type="molecule type" value="Genomic_DNA"/>
</dbReference>
<feature type="transmembrane region" description="Helical" evidence="1">
    <location>
        <begin position="69"/>
        <end position="89"/>
    </location>
</feature>
<dbReference type="PANTHER" id="PTHR30188:SF4">
    <property type="entry name" value="PROTEIN TRIGALACTOSYLDIACYLGLYCEROL 1, CHLOROPLASTIC"/>
    <property type="match status" value="1"/>
</dbReference>
<dbReference type="PANTHER" id="PTHR30188">
    <property type="entry name" value="ABC TRANSPORTER PERMEASE PROTEIN-RELATED"/>
    <property type="match status" value="1"/>
</dbReference>
<sequence>MAEEGSTSTHEQSATDEIDDWARGYVRRHPVAALATVGEQCKLGVRTVQYLMVDIATLRFPFAEFIRQAAFMASASALPTMFVAIPIGVTLSIQFGLLAGQVGATSLAGAASGLAVIKQGAPMVAALLMASAAGSAVCADLGSRKIRDEIDALEVMGISVIRRLVVPRFAAAILVGLALTGLVCFVGFLSGYLFNTFVMNGTPGSFVATFASFATVGDFVLTMIKAMVFGAIVAVVECQKGLSTSGGPAGVANSVNATVVASILLLMVVNVAFTQLYVLLFPRTGF</sequence>
<keyword evidence="1" id="KW-1133">Transmembrane helix</keyword>
<gene>
    <name evidence="2" type="ORF">Q7514_14325</name>
</gene>
<comment type="caution">
    <text evidence="2">The sequence shown here is derived from an EMBL/GenBank/DDBJ whole genome shotgun (WGS) entry which is preliminary data.</text>
</comment>
<dbReference type="RefSeq" id="WP_330133950.1">
    <property type="nucleotide sequence ID" value="NZ_JAUTXY010000006.1"/>
</dbReference>
<name>A0ABU7LAW2_9NOCA</name>
<keyword evidence="3" id="KW-1185">Reference proteome</keyword>
<evidence type="ECO:0000313" key="2">
    <source>
        <dbReference type="EMBL" id="MEE2058695.1"/>
    </source>
</evidence>
<keyword evidence="1" id="KW-0812">Transmembrane</keyword>
<accession>A0ABU7LAW2</accession>
<evidence type="ECO:0000313" key="3">
    <source>
        <dbReference type="Proteomes" id="UP001336020"/>
    </source>
</evidence>
<feature type="transmembrane region" description="Helical" evidence="1">
    <location>
        <begin position="206"/>
        <end position="236"/>
    </location>
</feature>
<organism evidence="2 3">
    <name type="scientific">Rhodococcus artemisiae</name>
    <dbReference type="NCBI Taxonomy" id="714159"/>
    <lineage>
        <taxon>Bacteria</taxon>
        <taxon>Bacillati</taxon>
        <taxon>Actinomycetota</taxon>
        <taxon>Actinomycetes</taxon>
        <taxon>Mycobacteriales</taxon>
        <taxon>Nocardiaceae</taxon>
        <taxon>Rhodococcus</taxon>
    </lineage>
</organism>
<dbReference type="Pfam" id="PF02405">
    <property type="entry name" value="MlaE"/>
    <property type="match status" value="1"/>
</dbReference>
<protein>
    <submittedName>
        <fullName evidence="2">ABC transporter permease</fullName>
    </submittedName>
</protein>
<dbReference type="InterPro" id="IPR030802">
    <property type="entry name" value="Permease_MalE"/>
</dbReference>
<feature type="transmembrane region" description="Helical" evidence="1">
    <location>
        <begin position="169"/>
        <end position="194"/>
    </location>
</feature>
<dbReference type="Proteomes" id="UP001336020">
    <property type="component" value="Unassembled WGS sequence"/>
</dbReference>
<proteinExistence type="predicted"/>